<evidence type="ECO:0000313" key="6">
    <source>
        <dbReference type="Proteomes" id="UP000231602"/>
    </source>
</evidence>
<name>A0A2H0RCF1_9BACT</name>
<evidence type="ECO:0000259" key="4">
    <source>
        <dbReference type="PROSITE" id="PS50893"/>
    </source>
</evidence>
<gene>
    <name evidence="5" type="ORF">COV23_01405</name>
</gene>
<evidence type="ECO:0000256" key="1">
    <source>
        <dbReference type="ARBA" id="ARBA00022448"/>
    </source>
</evidence>
<dbReference type="SUPFAM" id="SSF52540">
    <property type="entry name" value="P-loop containing nucleoside triphosphate hydrolases"/>
    <property type="match status" value="1"/>
</dbReference>
<dbReference type="SMART" id="SM00382">
    <property type="entry name" value="AAA"/>
    <property type="match status" value="1"/>
</dbReference>
<dbReference type="PANTHER" id="PTHR42734">
    <property type="entry name" value="METAL TRANSPORT SYSTEM ATP-BINDING PROTEIN TM_0124-RELATED"/>
    <property type="match status" value="1"/>
</dbReference>
<protein>
    <submittedName>
        <fullName evidence="5">ABC transporter ATP-binding protein</fullName>
    </submittedName>
</protein>
<proteinExistence type="predicted"/>
<organism evidence="5 6">
    <name type="scientific">Candidatus Wolfebacteria bacterium CG10_big_fil_rev_8_21_14_0_10_31_9</name>
    <dbReference type="NCBI Taxonomy" id="1975070"/>
    <lineage>
        <taxon>Bacteria</taxon>
        <taxon>Candidatus Wolfeibacteriota</taxon>
    </lineage>
</organism>
<dbReference type="AlphaFoldDB" id="A0A2H0RCF1"/>
<dbReference type="PROSITE" id="PS50893">
    <property type="entry name" value="ABC_TRANSPORTER_2"/>
    <property type="match status" value="1"/>
</dbReference>
<keyword evidence="1" id="KW-0813">Transport</keyword>
<dbReference type="InterPro" id="IPR003439">
    <property type="entry name" value="ABC_transporter-like_ATP-bd"/>
</dbReference>
<keyword evidence="2" id="KW-0547">Nucleotide-binding</keyword>
<dbReference type="GO" id="GO:0016887">
    <property type="term" value="F:ATP hydrolysis activity"/>
    <property type="evidence" value="ECO:0007669"/>
    <property type="project" value="InterPro"/>
</dbReference>
<evidence type="ECO:0000313" key="5">
    <source>
        <dbReference type="EMBL" id="PIR44153.1"/>
    </source>
</evidence>
<dbReference type="Gene3D" id="3.40.50.300">
    <property type="entry name" value="P-loop containing nucleotide triphosphate hydrolases"/>
    <property type="match status" value="1"/>
</dbReference>
<dbReference type="InterPro" id="IPR027417">
    <property type="entry name" value="P-loop_NTPase"/>
</dbReference>
<evidence type="ECO:0000256" key="3">
    <source>
        <dbReference type="ARBA" id="ARBA00022840"/>
    </source>
</evidence>
<reference evidence="5 6" key="1">
    <citation type="submission" date="2017-09" db="EMBL/GenBank/DDBJ databases">
        <title>Depth-based differentiation of microbial function through sediment-hosted aquifers and enrichment of novel symbionts in the deep terrestrial subsurface.</title>
        <authorList>
            <person name="Probst A.J."/>
            <person name="Ladd B."/>
            <person name="Jarett J.K."/>
            <person name="Geller-Mcgrath D.E."/>
            <person name="Sieber C.M."/>
            <person name="Emerson J.B."/>
            <person name="Anantharaman K."/>
            <person name="Thomas B.C."/>
            <person name="Malmstrom R."/>
            <person name="Stieglmeier M."/>
            <person name="Klingl A."/>
            <person name="Woyke T."/>
            <person name="Ryan C.M."/>
            <person name="Banfield J.F."/>
        </authorList>
    </citation>
    <scope>NUCLEOTIDE SEQUENCE [LARGE SCALE GENOMIC DNA]</scope>
    <source>
        <strain evidence="5">CG10_big_fil_rev_8_21_14_0_10_31_9</strain>
    </source>
</reference>
<dbReference type="GO" id="GO:0005524">
    <property type="term" value="F:ATP binding"/>
    <property type="evidence" value="ECO:0007669"/>
    <property type="project" value="UniProtKB-KW"/>
</dbReference>
<dbReference type="InterPro" id="IPR003593">
    <property type="entry name" value="AAA+_ATPase"/>
</dbReference>
<evidence type="ECO:0000256" key="2">
    <source>
        <dbReference type="ARBA" id="ARBA00022741"/>
    </source>
</evidence>
<dbReference type="Pfam" id="PF00005">
    <property type="entry name" value="ABC_tran"/>
    <property type="match status" value="1"/>
</dbReference>
<sequence>MQMLKVENLTLAIDSTPVLENISFKVDKGEILAIIGPNGAGKTTLFKALLNLLPYKGKIEWHKNIKIGYVPQRIEIDKDVPLTVLEFLKMRGPKISIQKIHNILELVQLKSDILKFGLGEVSVGQRQRLLVAWSFLGDPDVILFDEPTADVDIHGQESIYKMISHLREKSEVTIILISHDINIVYQHADNVMCLNHKNICMGKPADILKTNQLQELYGGERGFYYHEHQH</sequence>
<dbReference type="InterPro" id="IPR050153">
    <property type="entry name" value="Metal_Ion_Import_ABC"/>
</dbReference>
<dbReference type="Proteomes" id="UP000231602">
    <property type="component" value="Unassembled WGS sequence"/>
</dbReference>
<accession>A0A2H0RCF1</accession>
<feature type="domain" description="ABC transporter" evidence="4">
    <location>
        <begin position="4"/>
        <end position="221"/>
    </location>
</feature>
<comment type="caution">
    <text evidence="5">The sequence shown here is derived from an EMBL/GenBank/DDBJ whole genome shotgun (WGS) entry which is preliminary data.</text>
</comment>
<keyword evidence="3 5" id="KW-0067">ATP-binding</keyword>
<dbReference type="EMBL" id="PCXV01000023">
    <property type="protein sequence ID" value="PIR44153.1"/>
    <property type="molecule type" value="Genomic_DNA"/>
</dbReference>